<dbReference type="SUPFAM" id="SSF102114">
    <property type="entry name" value="Radical SAM enzymes"/>
    <property type="match status" value="1"/>
</dbReference>
<dbReference type="SFLD" id="SFLDS00029">
    <property type="entry name" value="Radical_SAM"/>
    <property type="match status" value="1"/>
</dbReference>
<dbReference type="GO" id="GO:0003824">
    <property type="term" value="F:catalytic activity"/>
    <property type="evidence" value="ECO:0007669"/>
    <property type="project" value="InterPro"/>
</dbReference>
<dbReference type="GO" id="GO:0051536">
    <property type="term" value="F:iron-sulfur cluster binding"/>
    <property type="evidence" value="ECO:0007669"/>
    <property type="project" value="InterPro"/>
</dbReference>
<evidence type="ECO:0000313" key="1">
    <source>
        <dbReference type="EMBL" id="DAF98120.1"/>
    </source>
</evidence>
<proteinExistence type="predicted"/>
<dbReference type="InterPro" id="IPR058240">
    <property type="entry name" value="rSAM_sf"/>
</dbReference>
<sequence length="309" mass="35967">MNIGILAVDSNYPNLALMKISSYHKVRGDNVEWYNPLCHYDKVYASKVFSFTPDYGYYINADQVKKGGTGYDISKILSVEIDRLQPDYSLYPSVDSKTAYGFLTRGCPNKCKWCVVPTKEGKITPYMDIEEIAVNGRENIILMDNNVLASDYGLQQIEKIVSMGVRVDFNQGLDARLVTDDIAQLLARVKWMNCIRFGCDTPGQIAECERATALIDKYGYKGEYFFYCILMNDFKEAFNRVNHWRKRGRRFLPHAQPYRDLNNPHQIIPQWQKDLAGWVDKKWIFRSCEFKDFIPRKGFKCSEYFFNQL</sequence>
<accession>A0A8S5UUE3</accession>
<name>A0A8S5UUE3_9CAUD</name>
<organism evidence="1">
    <name type="scientific">Myoviridae sp. ctP6q2</name>
    <dbReference type="NCBI Taxonomy" id="2825096"/>
    <lineage>
        <taxon>Viruses</taxon>
        <taxon>Duplodnaviria</taxon>
        <taxon>Heunggongvirae</taxon>
        <taxon>Uroviricota</taxon>
        <taxon>Caudoviricetes</taxon>
    </lineage>
</organism>
<dbReference type="InterPro" id="IPR007197">
    <property type="entry name" value="rSAM"/>
</dbReference>
<reference evidence="1" key="1">
    <citation type="journal article" date="2021" name="Proc. Natl. Acad. Sci. U.S.A.">
        <title>A Catalog of Tens of Thousands of Viruses from Human Metagenomes Reveals Hidden Associations with Chronic Diseases.</title>
        <authorList>
            <person name="Tisza M.J."/>
            <person name="Buck C.B."/>
        </authorList>
    </citation>
    <scope>NUCLEOTIDE SEQUENCE</scope>
    <source>
        <strain evidence="1">CtP6q2</strain>
    </source>
</reference>
<dbReference type="EMBL" id="BK016143">
    <property type="protein sequence ID" value="DAF98120.1"/>
    <property type="molecule type" value="Genomic_DNA"/>
</dbReference>
<protein>
    <submittedName>
        <fullName evidence="1">(Dimethylallyl)adenosine tRNA methylthiotransferase</fullName>
    </submittedName>
</protein>